<proteinExistence type="predicted"/>
<protein>
    <submittedName>
        <fullName evidence="1">Uncharacterized protein</fullName>
    </submittedName>
</protein>
<dbReference type="Proteomes" id="UP000280960">
    <property type="component" value="Chromosome"/>
</dbReference>
<organism evidence="1 2">
    <name type="scientific">Biomaibacter acetigenes</name>
    <dbReference type="NCBI Taxonomy" id="2316383"/>
    <lineage>
        <taxon>Bacteria</taxon>
        <taxon>Bacillati</taxon>
        <taxon>Bacillota</taxon>
        <taxon>Clostridia</taxon>
        <taxon>Thermosediminibacterales</taxon>
        <taxon>Tepidanaerobacteraceae</taxon>
        <taxon>Biomaibacter</taxon>
    </lineage>
</organism>
<dbReference type="EMBL" id="CP033169">
    <property type="protein sequence ID" value="AYO30226.1"/>
    <property type="molecule type" value="Genomic_DNA"/>
</dbReference>
<reference evidence="1 2" key="1">
    <citation type="submission" date="2018-10" db="EMBL/GenBank/DDBJ databases">
        <authorList>
            <person name="Zhang X."/>
        </authorList>
    </citation>
    <scope>NUCLEOTIDE SEQUENCE [LARGE SCALE GENOMIC DNA]</scope>
    <source>
        <strain evidence="1 2">SK-G1</strain>
    </source>
</reference>
<dbReference type="AlphaFoldDB" id="A0A3G2R455"/>
<dbReference type="KEGG" id="bacg:D2962_05980"/>
<evidence type="ECO:0000313" key="1">
    <source>
        <dbReference type="EMBL" id="AYO30226.1"/>
    </source>
</evidence>
<name>A0A3G2R455_9FIRM</name>
<accession>A0A3G2R455</accession>
<gene>
    <name evidence="1" type="ORF">D2962_05980</name>
</gene>
<sequence length="151" mass="17114">MELKQVTIKKAVPPDLPGAKITVFGKNYIGTKHYLIREDIAPKAFISAVNGLSEIRVLNAPSLEGYFKDDFYHCSDIDAETGLIKDKVIDGKKLLIIMIKTEAGPVYVNYNYYCYLKRLKLEFRFNTPTLPIGLFKNNELVGILCPIELKK</sequence>
<keyword evidence="2" id="KW-1185">Reference proteome</keyword>
<dbReference type="RefSeq" id="WP_122014461.1">
    <property type="nucleotide sequence ID" value="NZ_CP033169.1"/>
</dbReference>
<evidence type="ECO:0000313" key="2">
    <source>
        <dbReference type="Proteomes" id="UP000280960"/>
    </source>
</evidence>